<feature type="region of interest" description="Disordered" evidence="8">
    <location>
        <begin position="455"/>
        <end position="489"/>
    </location>
</feature>
<organism evidence="10 11">
    <name type="scientific">Rhodospirillum centenum (strain ATCC 51521 / SW)</name>
    <dbReference type="NCBI Taxonomy" id="414684"/>
    <lineage>
        <taxon>Bacteria</taxon>
        <taxon>Pseudomonadati</taxon>
        <taxon>Pseudomonadota</taxon>
        <taxon>Alphaproteobacteria</taxon>
        <taxon>Rhodospirillales</taxon>
        <taxon>Rhodospirillaceae</taxon>
        <taxon>Rhodospirillum</taxon>
    </lineage>
</organism>
<dbReference type="RefSeq" id="WP_012568802.1">
    <property type="nucleotide sequence ID" value="NC_011420.2"/>
</dbReference>
<dbReference type="HOGENOM" id="CLU_013317_0_1_5"/>
<evidence type="ECO:0000313" key="10">
    <source>
        <dbReference type="EMBL" id="ACJ01029.1"/>
    </source>
</evidence>
<dbReference type="GO" id="GO:0016163">
    <property type="term" value="F:nitrogenase activity"/>
    <property type="evidence" value="ECO:0007669"/>
    <property type="project" value="InterPro"/>
</dbReference>
<dbReference type="AlphaFoldDB" id="B6IXK5"/>
<proteinExistence type="inferred from homology"/>
<dbReference type="NCBIfam" id="TIGR01283">
    <property type="entry name" value="nifE"/>
    <property type="match status" value="1"/>
</dbReference>
<comment type="similarity">
    <text evidence="3 7">Belongs to the NifD/NifK/NifE/NifN family.</text>
</comment>
<dbReference type="OrthoDB" id="9762718at2"/>
<gene>
    <name evidence="10" type="primary">nifEN</name>
    <name evidence="10" type="ordered locus">RC1_3680</name>
</gene>
<dbReference type="Gene3D" id="3.40.50.12380">
    <property type="entry name" value="Nitrogenase MoFe cofactor biosynthesis protein NifE, C-terminal"/>
    <property type="match status" value="1"/>
</dbReference>
<dbReference type="CDD" id="cd01966">
    <property type="entry name" value="Nitrogenase_NifN_1"/>
    <property type="match status" value="1"/>
</dbReference>
<dbReference type="InterPro" id="IPR049939">
    <property type="entry name" value="NifE-like"/>
</dbReference>
<reference evidence="10 11" key="1">
    <citation type="journal article" date="2010" name="BMC Genomics">
        <title>Metabolic flexibility revealed in the genome of the cyst-forming alpha-1 proteobacterium Rhodospirillum centenum.</title>
        <authorList>
            <person name="Lu Y.K."/>
            <person name="Marden J."/>
            <person name="Han M."/>
            <person name="Swingley W.D."/>
            <person name="Mastrian S.D."/>
            <person name="Chowdhury S.R."/>
            <person name="Hao J."/>
            <person name="Helmy T."/>
            <person name="Kim S."/>
            <person name="Kurdoglu A.A."/>
            <person name="Matthies H.J."/>
            <person name="Rollo D."/>
            <person name="Stothard P."/>
            <person name="Blankenship R.E."/>
            <person name="Bauer C.E."/>
            <person name="Touchman J.W."/>
        </authorList>
    </citation>
    <scope>NUCLEOTIDE SEQUENCE [LARGE SCALE GENOMIC DNA]</scope>
    <source>
        <strain evidence="11">ATCC 51521 / SW</strain>
    </source>
</reference>
<dbReference type="Pfam" id="PF00148">
    <property type="entry name" value="Oxidored_nitro"/>
    <property type="match status" value="2"/>
</dbReference>
<dbReference type="InterPro" id="IPR005975">
    <property type="entry name" value="Nase_Mo-Fe_CF"/>
</dbReference>
<evidence type="ECO:0000256" key="3">
    <source>
        <dbReference type="ARBA" id="ARBA00011002"/>
    </source>
</evidence>
<dbReference type="UniPathway" id="UPA00782"/>
<evidence type="ECO:0000256" key="4">
    <source>
        <dbReference type="ARBA" id="ARBA00013280"/>
    </source>
</evidence>
<dbReference type="PROSITE" id="PS00699">
    <property type="entry name" value="NITROGENASE_1_1"/>
    <property type="match status" value="2"/>
</dbReference>
<keyword evidence="11" id="KW-1185">Reference proteome</keyword>
<protein>
    <recommendedName>
        <fullName evidence="4">Nitrogenase iron-molybdenum cofactor biosynthesis protein NifE</fullName>
    </recommendedName>
    <alternativeName>
        <fullName evidence="5">Nitrogenase iron-molybdenum cofactor biosynthesis protein NifN</fullName>
    </alternativeName>
</protein>
<dbReference type="InterPro" id="IPR005973">
    <property type="entry name" value="NifE"/>
</dbReference>
<dbReference type="PROSITE" id="PS00090">
    <property type="entry name" value="NITROGENASE_1_2"/>
    <property type="match status" value="1"/>
</dbReference>
<evidence type="ECO:0000256" key="1">
    <source>
        <dbReference type="ARBA" id="ARBA00003171"/>
    </source>
</evidence>
<dbReference type="eggNOG" id="COG2710">
    <property type="taxonomic scope" value="Bacteria"/>
</dbReference>
<feature type="domain" description="Nitrogenase/oxidoreductase component 1" evidence="9">
    <location>
        <begin position="490"/>
        <end position="901"/>
    </location>
</feature>
<evidence type="ECO:0000256" key="8">
    <source>
        <dbReference type="SAM" id="MobiDB-lite"/>
    </source>
</evidence>
<sequence>MSLADKLADVFNEPACDRNRAKDAAVRRKGCGKPLTPGAAAGGCAFDGAKIVLQPITDAAHLVHGPLACEGNGWDNRGSLSSGPTLYRTGFTTDLSELDIIMGSGEKRLFKAIREIAEAHRPAAVFVYQTCVPALTGDDVEAVCKAAADRFGLPVIPVNVPGFVGSKNLGNKLAGETLLDHVIGTMEPEVTTPTDINIIGDFNLAGELWQVEPLFRRLGIRILARMTGDARYAEIAGAHRARLNLMICSMALINVARKMEERWGIPYAEVSFYGIEDTSAALRTCARLLVERGAPPDLIGRTEALIAEEEAKARAAIAVFRPAVEGRRVLLYTGGVKSWSVVSALQELGMVVTGTSVRKSTEEDKARIQEIMGEDAHTFEAIPPKEMYRMLRESEADIMLSGGRSQFVALKSRTPWLDINQERHRPYAGYAGLVELVRDLATELGNPVWAEVRAPAPWEPGSGAEPAEAPGTTPVRLPTAAHSRNPLKSSQPLGAALAFMGLDRTMPLLHGSQGCTSFALVLAVRHFRENIPLQTTAMNEVTTILGGADNLEQAIHNLRDRAKPRVIGIATTALMETRGEDIAGDLRLIRQRRPEFADTRICLVSTPDYDGAIETGWGRAVHAMVEEMVPAGAPGAVNARQVNILPGSHLTAADIDELRDMVAAFGLVPVVVPDIGGSLDGHIPESWSGSTNGGATVEDVTGLARGRLTLAVGEQMRAAAEALERRAGVPFRLLPSLTGLRATDRLVRALLELAGGEVPPALKRQRSQLQDALLDGHFYLEGRRVAVAGDPDLLYALSGLFRSLGAEISVAVASTDRSPLLARIEAPTVHVGDLGLCETLMREAGADLLVTTAHGRQAAERLGIPLLRAGFPVFDRLGPAHLRRVGYRGTRDLVFEAANLLLDARSHHHDTKGGGHDGASVGAH</sequence>
<dbReference type="InterPro" id="IPR000510">
    <property type="entry name" value="Nase/OxRdtase_comp1"/>
</dbReference>
<dbReference type="Gene3D" id="3.40.50.1980">
    <property type="entry name" value="Nitrogenase molybdenum iron protein domain"/>
    <property type="match status" value="4"/>
</dbReference>
<comment type="pathway">
    <text evidence="2">Cofactor biosynthesis; Fe-Mo cofactor biosynthesis.</text>
</comment>
<dbReference type="KEGG" id="rce:RC1_3680"/>
<comment type="function">
    <text evidence="1">This protein may play a role in the biosynthesis of the prosthetic group of nitrogenase (FeMo cofactor).</text>
</comment>
<dbReference type="Proteomes" id="UP000001591">
    <property type="component" value="Chromosome"/>
</dbReference>
<feature type="domain" description="Nitrogenase/oxidoreductase component 1" evidence="9">
    <location>
        <begin position="44"/>
        <end position="443"/>
    </location>
</feature>
<keyword evidence="6 7" id="KW-0535">Nitrogen fixation</keyword>
<dbReference type="NCBIfam" id="TIGR01285">
    <property type="entry name" value="nifN"/>
    <property type="match status" value="1"/>
</dbReference>
<evidence type="ECO:0000256" key="2">
    <source>
        <dbReference type="ARBA" id="ARBA00005155"/>
    </source>
</evidence>
<evidence type="ECO:0000256" key="5">
    <source>
        <dbReference type="ARBA" id="ARBA00013282"/>
    </source>
</evidence>
<name>B6IXK5_RHOCS</name>
<evidence type="ECO:0000256" key="6">
    <source>
        <dbReference type="ARBA" id="ARBA00023231"/>
    </source>
</evidence>
<evidence type="ECO:0000259" key="9">
    <source>
        <dbReference type="Pfam" id="PF00148"/>
    </source>
</evidence>
<dbReference type="InterPro" id="IPR000318">
    <property type="entry name" value="Nase_comp1_CS"/>
</dbReference>
<dbReference type="PANTHER" id="PTHR42956">
    <property type="entry name" value="NITROGENASE IRON-MOLYBDENUM COFACTOR BIOSYNTHESIS PROTEIN NIFE"/>
    <property type="match status" value="1"/>
</dbReference>
<evidence type="ECO:0000256" key="7">
    <source>
        <dbReference type="RuleBase" id="RU004021"/>
    </source>
</evidence>
<dbReference type="NCBIfam" id="NF011047">
    <property type="entry name" value="PRK14477.1"/>
    <property type="match status" value="1"/>
</dbReference>
<dbReference type="SUPFAM" id="SSF53807">
    <property type="entry name" value="Helical backbone' metal receptor"/>
    <property type="match status" value="2"/>
</dbReference>
<dbReference type="Gene3D" id="6.10.250.1090">
    <property type="match status" value="1"/>
</dbReference>
<dbReference type="STRING" id="414684.RC1_3680"/>
<evidence type="ECO:0000313" key="11">
    <source>
        <dbReference type="Proteomes" id="UP000001591"/>
    </source>
</evidence>
<dbReference type="GO" id="GO:0065003">
    <property type="term" value="P:protein-containing complex assembly"/>
    <property type="evidence" value="ECO:0007669"/>
    <property type="project" value="InterPro"/>
</dbReference>
<dbReference type="PANTHER" id="PTHR42956:SF1">
    <property type="entry name" value="NITROGENASE IRON-MOLYBDENUM COFACTOR BIOSYNTHESIS PROTEIN NIFE"/>
    <property type="match status" value="1"/>
</dbReference>
<dbReference type="EMBL" id="CP000613">
    <property type="protein sequence ID" value="ACJ01029.1"/>
    <property type="molecule type" value="Genomic_DNA"/>
</dbReference>
<accession>B6IXK5</accession>